<evidence type="ECO:0000256" key="9">
    <source>
        <dbReference type="ARBA" id="ARBA00023157"/>
    </source>
</evidence>
<dbReference type="Pfam" id="PF00057">
    <property type="entry name" value="Ldl_recept_a"/>
    <property type="match status" value="1"/>
</dbReference>
<dbReference type="InterPro" id="IPR036055">
    <property type="entry name" value="LDL_receptor-like_sf"/>
</dbReference>
<evidence type="ECO:0000256" key="11">
    <source>
        <dbReference type="SAM" id="SignalP"/>
    </source>
</evidence>
<dbReference type="GO" id="GO:0006956">
    <property type="term" value="P:complement activation"/>
    <property type="evidence" value="ECO:0007669"/>
    <property type="project" value="TreeGrafter"/>
</dbReference>
<reference evidence="14" key="2">
    <citation type="submission" date="2017-12" db="EMBL/GenBank/DDBJ databases">
        <title>Genome sequence of the Bar-tailed Godwit (Limosa lapponica baueri).</title>
        <authorList>
            <person name="Lima N.C.B."/>
            <person name="Parody-Merino A.M."/>
            <person name="Battley P.F."/>
            <person name="Fidler A.E."/>
            <person name="Prosdocimi F."/>
        </authorList>
    </citation>
    <scope>NUCLEOTIDE SEQUENCE [LARGE SCALE GENOMIC DNA]</scope>
</reference>
<sequence length="394" mass="44331">MLSVCLLVMGKYQIATLSIVCSCFDETHNHFKSEVIRFRSRRIERFGQFGGTPCLENLGDTQSCKTTQVCPEEPEPDCGADFQCSSGRCIKQRLVCNVDNDCGDLSDEDNCESNTRSPCRNHDIKVSEIGRTAGQGINVLGMQPMASVFDNEFFNGLCERVRDGNTRTYYRKPWNVVVLNYDNQTFLHVKGKIQLGRFQMRSRDVRLTDSFLDDLNFLPAEYDKGEYFKFLEDYGTHYAVSGTVGGKYELVYVLDNYVMSQLGITVEDVKKCLGYQLGASITYKDIQANFSADGGRCGKINNKGRSELEDDNVIDDVISLVDGGTIDFSVKIKEMLLRGTKMVDVEDYIHWAKSLVDAPVVIQQRKALMNSKPILQITVSAGQLATQEKWNAMI</sequence>
<keyword evidence="14" id="KW-1185">Reference proteome</keyword>
<evidence type="ECO:0000256" key="4">
    <source>
        <dbReference type="ARBA" id="ARBA00022452"/>
    </source>
</evidence>
<evidence type="ECO:0000256" key="8">
    <source>
        <dbReference type="ARBA" id="ARBA00023136"/>
    </source>
</evidence>
<dbReference type="Pfam" id="PF01823">
    <property type="entry name" value="MACPF"/>
    <property type="match status" value="1"/>
</dbReference>
<dbReference type="InterPro" id="IPR020864">
    <property type="entry name" value="MACPF"/>
</dbReference>
<dbReference type="EMBL" id="KZ506087">
    <property type="protein sequence ID" value="PKU41694.1"/>
    <property type="molecule type" value="Genomic_DNA"/>
</dbReference>
<comment type="subcellular location">
    <subcellularLocation>
        <location evidence="2">Secreted</location>
    </subcellularLocation>
    <subcellularLocation>
        <location evidence="1">Target cell membrane</location>
        <topology evidence="1">Multi-pass membrane protein</topology>
    </subcellularLocation>
</comment>
<dbReference type="OrthoDB" id="10037824at2759"/>
<dbReference type="PROSITE" id="PS51412">
    <property type="entry name" value="MACPF_2"/>
    <property type="match status" value="1"/>
</dbReference>
<feature type="signal peptide" evidence="11">
    <location>
        <begin position="1"/>
        <end position="16"/>
    </location>
</feature>
<dbReference type="GO" id="GO:0005579">
    <property type="term" value="C:membrane attack complex"/>
    <property type="evidence" value="ECO:0007669"/>
    <property type="project" value="InterPro"/>
</dbReference>
<evidence type="ECO:0000256" key="3">
    <source>
        <dbReference type="ARBA" id="ARBA00009214"/>
    </source>
</evidence>
<name>A0A2I0U6I0_LIMLA</name>
<protein>
    <submittedName>
        <fullName evidence="13">Complement component c9</fullName>
    </submittedName>
</protein>
<feature type="disulfide bond" evidence="10">
    <location>
        <begin position="96"/>
        <end position="111"/>
    </location>
</feature>
<feature type="domain" description="MACPF" evidence="12">
    <location>
        <begin position="25"/>
        <end position="394"/>
    </location>
</feature>
<evidence type="ECO:0000256" key="6">
    <source>
        <dbReference type="ARBA" id="ARBA00022692"/>
    </source>
</evidence>
<feature type="disulfide bond" evidence="10">
    <location>
        <begin position="84"/>
        <end position="102"/>
    </location>
</feature>
<dbReference type="PANTHER" id="PTHR45742:SF3">
    <property type="entry name" value="COMPLEMENT COMPONENT C9"/>
    <property type="match status" value="1"/>
</dbReference>
<keyword evidence="7" id="KW-0204">Cytolysis</keyword>
<evidence type="ECO:0000313" key="14">
    <source>
        <dbReference type="Proteomes" id="UP000233556"/>
    </source>
</evidence>
<dbReference type="Proteomes" id="UP000233556">
    <property type="component" value="Unassembled WGS sequence"/>
</dbReference>
<dbReference type="SMART" id="SM00192">
    <property type="entry name" value="LDLa"/>
    <property type="match status" value="1"/>
</dbReference>
<accession>A0A2I0U6I0</accession>
<keyword evidence="11" id="KW-0732">Signal</keyword>
<keyword evidence="8" id="KW-0472">Membrane</keyword>
<keyword evidence="4" id="KW-1134">Transmembrane beta strand</keyword>
<dbReference type="InterPro" id="IPR001862">
    <property type="entry name" value="MAC_perforin"/>
</dbReference>
<dbReference type="GO" id="GO:0031640">
    <property type="term" value="P:killing of cells of another organism"/>
    <property type="evidence" value="ECO:0007669"/>
    <property type="project" value="UniProtKB-KW"/>
</dbReference>
<evidence type="ECO:0000256" key="5">
    <source>
        <dbReference type="ARBA" id="ARBA00022525"/>
    </source>
</evidence>
<keyword evidence="9 10" id="KW-1015">Disulfide bond</keyword>
<dbReference type="PROSITE" id="PS50068">
    <property type="entry name" value="LDLRA_2"/>
    <property type="match status" value="1"/>
</dbReference>
<evidence type="ECO:0000256" key="1">
    <source>
        <dbReference type="ARBA" id="ARBA00004276"/>
    </source>
</evidence>
<keyword evidence="5" id="KW-0964">Secreted</keyword>
<evidence type="ECO:0000313" key="13">
    <source>
        <dbReference type="EMBL" id="PKU41694.1"/>
    </source>
</evidence>
<evidence type="ECO:0000256" key="2">
    <source>
        <dbReference type="ARBA" id="ARBA00004613"/>
    </source>
</evidence>
<dbReference type="PANTHER" id="PTHR45742">
    <property type="entry name" value="COMPLEMENT COMPONENT C6"/>
    <property type="match status" value="1"/>
</dbReference>
<dbReference type="PROSITE" id="PS01209">
    <property type="entry name" value="LDLRA_1"/>
    <property type="match status" value="1"/>
</dbReference>
<evidence type="ECO:0000259" key="12">
    <source>
        <dbReference type="PROSITE" id="PS51412"/>
    </source>
</evidence>
<dbReference type="SMART" id="SM00457">
    <property type="entry name" value="MACPF"/>
    <property type="match status" value="1"/>
</dbReference>
<proteinExistence type="inferred from homology"/>
<dbReference type="GO" id="GO:0005576">
    <property type="term" value="C:extracellular region"/>
    <property type="evidence" value="ECO:0007669"/>
    <property type="project" value="UniProtKB-SubCell"/>
</dbReference>
<gene>
    <name evidence="13" type="ORF">llap_8006</name>
</gene>
<evidence type="ECO:0000256" key="7">
    <source>
        <dbReference type="ARBA" id="ARBA00022852"/>
    </source>
</evidence>
<feature type="chain" id="PRO_5014123796" evidence="11">
    <location>
        <begin position="17"/>
        <end position="394"/>
    </location>
</feature>
<organism evidence="13 14">
    <name type="scientific">Limosa lapponica baueri</name>
    <dbReference type="NCBI Taxonomy" id="1758121"/>
    <lineage>
        <taxon>Eukaryota</taxon>
        <taxon>Metazoa</taxon>
        <taxon>Chordata</taxon>
        <taxon>Craniata</taxon>
        <taxon>Vertebrata</taxon>
        <taxon>Euteleostomi</taxon>
        <taxon>Archelosauria</taxon>
        <taxon>Archosauria</taxon>
        <taxon>Dinosauria</taxon>
        <taxon>Saurischia</taxon>
        <taxon>Theropoda</taxon>
        <taxon>Coelurosauria</taxon>
        <taxon>Aves</taxon>
        <taxon>Neognathae</taxon>
        <taxon>Neoaves</taxon>
        <taxon>Charadriiformes</taxon>
        <taxon>Scolopacidae</taxon>
        <taxon>Limosa</taxon>
    </lineage>
</organism>
<comment type="caution">
    <text evidence="10">Lacks conserved residue(s) required for the propagation of feature annotation.</text>
</comment>
<dbReference type="InterPro" id="IPR023415">
    <property type="entry name" value="LDLR_class-A_CS"/>
</dbReference>
<comment type="similarity">
    <text evidence="3">Belongs to the complement C6/C7/C8/C9 family.</text>
</comment>
<reference evidence="14" key="1">
    <citation type="submission" date="2017-11" db="EMBL/GenBank/DDBJ databases">
        <authorList>
            <person name="Lima N.C."/>
            <person name="Parody-Merino A.M."/>
            <person name="Battley P.F."/>
            <person name="Fidler A.E."/>
            <person name="Prosdocimi F."/>
        </authorList>
    </citation>
    <scope>NUCLEOTIDE SEQUENCE [LARGE SCALE GENOMIC DNA]</scope>
</reference>
<dbReference type="PRINTS" id="PR00764">
    <property type="entry name" value="COMPLEMENTC9"/>
</dbReference>
<dbReference type="AlphaFoldDB" id="A0A2I0U6I0"/>
<keyword evidence="6" id="KW-0812">Transmembrane</keyword>
<dbReference type="SUPFAM" id="SSF57424">
    <property type="entry name" value="LDL receptor-like module"/>
    <property type="match status" value="1"/>
</dbReference>
<dbReference type="Gene3D" id="4.10.400.10">
    <property type="entry name" value="Low-density Lipoprotein Receptor"/>
    <property type="match status" value="1"/>
</dbReference>
<dbReference type="PROSITE" id="PS00279">
    <property type="entry name" value="MACPF_1"/>
    <property type="match status" value="1"/>
</dbReference>
<dbReference type="InterPro" id="IPR020863">
    <property type="entry name" value="MACPF_CS"/>
</dbReference>
<evidence type="ECO:0000256" key="10">
    <source>
        <dbReference type="PROSITE-ProRule" id="PRU00124"/>
    </source>
</evidence>
<dbReference type="CDD" id="cd00112">
    <property type="entry name" value="LDLa"/>
    <property type="match status" value="1"/>
</dbReference>
<dbReference type="InterPro" id="IPR002172">
    <property type="entry name" value="LDrepeatLR_classA_rpt"/>
</dbReference>